<dbReference type="AlphaFoldDB" id="A0A7M4F8Z7"/>
<keyword evidence="3" id="KW-1185">Reference proteome</keyword>
<evidence type="ECO:0000313" key="3">
    <source>
        <dbReference type="Proteomes" id="UP000594220"/>
    </source>
</evidence>
<reference evidence="2" key="2">
    <citation type="submission" date="2025-09" db="UniProtKB">
        <authorList>
            <consortium name="Ensembl"/>
        </authorList>
    </citation>
    <scope>IDENTIFICATION</scope>
</reference>
<dbReference type="InterPro" id="IPR052865">
    <property type="entry name" value="Zinc_finger_BED"/>
</dbReference>
<dbReference type="GeneTree" id="ENSGT00940000161131"/>
<dbReference type="PANTHER" id="PTHR47241">
    <property type="entry name" value="FINGER PROTEIN, PUTATIVE-RELATED"/>
    <property type="match status" value="1"/>
</dbReference>
<evidence type="ECO:0000259" key="1">
    <source>
        <dbReference type="Pfam" id="PF05699"/>
    </source>
</evidence>
<dbReference type="PANTHER" id="PTHR47241:SF1">
    <property type="entry name" value="BED-TYPE DOMAIN-CONTAINING PROTEIN"/>
    <property type="match status" value="1"/>
</dbReference>
<organism evidence="2 3">
    <name type="scientific">Crocodylus porosus</name>
    <name type="common">Saltwater crocodile</name>
    <name type="synonym">Estuarine crocodile</name>
    <dbReference type="NCBI Taxonomy" id="8502"/>
    <lineage>
        <taxon>Eukaryota</taxon>
        <taxon>Metazoa</taxon>
        <taxon>Chordata</taxon>
        <taxon>Craniata</taxon>
        <taxon>Vertebrata</taxon>
        <taxon>Euteleostomi</taxon>
        <taxon>Archelosauria</taxon>
        <taxon>Archosauria</taxon>
        <taxon>Crocodylia</taxon>
        <taxon>Longirostres</taxon>
        <taxon>Crocodylidae</taxon>
        <taxon>Crocodylus</taxon>
    </lineage>
</organism>
<dbReference type="Ensembl" id="ENSCPRT00005025025.1">
    <property type="protein sequence ID" value="ENSCPRP00005021417.1"/>
    <property type="gene ID" value="ENSCPRG00005014883.1"/>
</dbReference>
<evidence type="ECO:0000313" key="2">
    <source>
        <dbReference type="Ensembl" id="ENSCPRP00005021417.1"/>
    </source>
</evidence>
<dbReference type="GO" id="GO:0046983">
    <property type="term" value="F:protein dimerization activity"/>
    <property type="evidence" value="ECO:0007669"/>
    <property type="project" value="InterPro"/>
</dbReference>
<dbReference type="SUPFAM" id="SSF53098">
    <property type="entry name" value="Ribonuclease H-like"/>
    <property type="match status" value="1"/>
</dbReference>
<protein>
    <recommendedName>
        <fullName evidence="1">HAT C-terminal dimerisation domain-containing protein</fullName>
    </recommendedName>
</protein>
<proteinExistence type="predicted"/>
<feature type="domain" description="HAT C-terminal dimerisation" evidence="1">
    <location>
        <begin position="212"/>
        <end position="281"/>
    </location>
</feature>
<name>A0A7M4F8Z7_CROPO</name>
<dbReference type="OMA" id="THCITSQ"/>
<accession>A0A7M4F8Z7</accession>
<sequence>KEWLGFNLVEQQKAIHEMALSGEIGISTPLNRAEWGTISQMLVVPKPFLKATETLSTGNTPFSQALPLVRELEKIQGINVPGWGRPLSPDLQALVRWLKKGIRRQLDPLRSSTVHMMAAMCNLKVKGSMCTGSPKTLDHWTQVLVNKVREAQVQRQGDVEEGEPFYWGSTPSTSQSPPRQPLPMWAMGMASMLGSNAEALALVAAYLAEDMEMLLCDPLAYWASRSQIQMDLATVAHKHLSCPPTSILSERVFSITGDVVIPHCTCLDPGLVEQLVFLKVNLPLLGFPRLQVQTEGVPLSSLCLHLFMFYFFKPVNAPLSAGGNTHCITSQQRKNMSLLCFHDRMNLEV</sequence>
<dbReference type="Proteomes" id="UP000594220">
    <property type="component" value="Unplaced"/>
</dbReference>
<dbReference type="InterPro" id="IPR008906">
    <property type="entry name" value="HATC_C_dom"/>
</dbReference>
<dbReference type="Pfam" id="PF05699">
    <property type="entry name" value="Dimer_Tnp_hAT"/>
    <property type="match status" value="1"/>
</dbReference>
<dbReference type="InterPro" id="IPR012337">
    <property type="entry name" value="RNaseH-like_sf"/>
</dbReference>
<reference evidence="2" key="1">
    <citation type="submission" date="2025-08" db="UniProtKB">
        <authorList>
            <consortium name="Ensembl"/>
        </authorList>
    </citation>
    <scope>IDENTIFICATION</scope>
</reference>